<accession>A0AAD8AF12</accession>
<comment type="caution">
    <text evidence="2">The sequence shown here is derived from an EMBL/GenBank/DDBJ whole genome shotgun (WGS) entry which is preliminary data.</text>
</comment>
<keyword evidence="3" id="KW-1185">Reference proteome</keyword>
<feature type="non-terminal residue" evidence="2">
    <location>
        <position position="1"/>
    </location>
</feature>
<feature type="non-terminal residue" evidence="2">
    <location>
        <position position="132"/>
    </location>
</feature>
<keyword evidence="1" id="KW-0472">Membrane</keyword>
<gene>
    <name evidence="2" type="ORF">L9F63_011655</name>
</gene>
<reference evidence="2" key="1">
    <citation type="journal article" date="2023" name="IScience">
        <title>Live-bearing cockroach genome reveals convergent evolutionary mechanisms linked to viviparity in insects and beyond.</title>
        <authorList>
            <person name="Fouks B."/>
            <person name="Harrison M.C."/>
            <person name="Mikhailova A.A."/>
            <person name="Marchal E."/>
            <person name="English S."/>
            <person name="Carruthers M."/>
            <person name="Jennings E.C."/>
            <person name="Chiamaka E.L."/>
            <person name="Frigard R.A."/>
            <person name="Pippel M."/>
            <person name="Attardo G.M."/>
            <person name="Benoit J.B."/>
            <person name="Bornberg-Bauer E."/>
            <person name="Tobe S.S."/>
        </authorList>
    </citation>
    <scope>NUCLEOTIDE SEQUENCE</scope>
    <source>
        <strain evidence="2">Stay&amp;Tobe</strain>
    </source>
</reference>
<name>A0AAD8AF12_DIPPU</name>
<evidence type="ECO:0000313" key="3">
    <source>
        <dbReference type="Proteomes" id="UP001233999"/>
    </source>
</evidence>
<proteinExistence type="predicted"/>
<keyword evidence="1" id="KW-1133">Transmembrane helix</keyword>
<protein>
    <submittedName>
        <fullName evidence="2">Uncharacterized protein</fullName>
    </submittedName>
</protein>
<feature type="transmembrane region" description="Helical" evidence="1">
    <location>
        <begin position="111"/>
        <end position="131"/>
    </location>
</feature>
<dbReference type="EMBL" id="JASPKZ010001605">
    <property type="protein sequence ID" value="KAJ9597495.1"/>
    <property type="molecule type" value="Genomic_DNA"/>
</dbReference>
<reference evidence="2" key="2">
    <citation type="submission" date="2023-05" db="EMBL/GenBank/DDBJ databases">
        <authorList>
            <person name="Fouks B."/>
        </authorList>
    </citation>
    <scope>NUCLEOTIDE SEQUENCE</scope>
    <source>
        <strain evidence="2">Stay&amp;Tobe</strain>
        <tissue evidence="2">Testes</tissue>
    </source>
</reference>
<evidence type="ECO:0000313" key="2">
    <source>
        <dbReference type="EMBL" id="KAJ9597495.1"/>
    </source>
</evidence>
<keyword evidence="1" id="KW-0812">Transmembrane</keyword>
<evidence type="ECO:0000256" key="1">
    <source>
        <dbReference type="SAM" id="Phobius"/>
    </source>
</evidence>
<organism evidence="2 3">
    <name type="scientific">Diploptera punctata</name>
    <name type="common">Pacific beetle cockroach</name>
    <dbReference type="NCBI Taxonomy" id="6984"/>
    <lineage>
        <taxon>Eukaryota</taxon>
        <taxon>Metazoa</taxon>
        <taxon>Ecdysozoa</taxon>
        <taxon>Arthropoda</taxon>
        <taxon>Hexapoda</taxon>
        <taxon>Insecta</taxon>
        <taxon>Pterygota</taxon>
        <taxon>Neoptera</taxon>
        <taxon>Polyneoptera</taxon>
        <taxon>Dictyoptera</taxon>
        <taxon>Blattodea</taxon>
        <taxon>Blaberoidea</taxon>
        <taxon>Blaberidae</taxon>
        <taxon>Diplopterinae</taxon>
        <taxon>Diploptera</taxon>
    </lineage>
</organism>
<dbReference type="AlphaFoldDB" id="A0AAD8AF12"/>
<sequence length="132" mass="15565">RLLYSPIRILKDEIHALFVRVSFSRYVNTQYTNHSTLVSIHKTFLITPGILTMSYHLGDMFEFNLSIYFCSGMFDYVILRKMTCEDDISRPNATCLKWVFISRCPSFIHHFLFMFLLLRVTVCLLLLHSLLC</sequence>
<dbReference type="Proteomes" id="UP001233999">
    <property type="component" value="Unassembled WGS sequence"/>
</dbReference>